<dbReference type="GeneID" id="26970310"/>
<evidence type="ECO:0000313" key="1">
    <source>
        <dbReference type="EMBL" id="KGQ02058.1"/>
    </source>
</evidence>
<dbReference type="Proteomes" id="UP000002059">
    <property type="component" value="Partially assembled WGS sequence"/>
</dbReference>
<dbReference type="HOGENOM" id="CLU_2400277_0_0_1"/>
<name>A0A0A2V3J6_PARBA</name>
<accession>A0A0A2V3J6</accession>
<keyword evidence="2" id="KW-1185">Reference proteome</keyword>
<organism evidence="1 2">
    <name type="scientific">Paracoccidioides lutzii (strain ATCC MYA-826 / Pb01)</name>
    <name type="common">Paracoccidioides brasiliensis</name>
    <dbReference type="NCBI Taxonomy" id="502779"/>
    <lineage>
        <taxon>Eukaryota</taxon>
        <taxon>Fungi</taxon>
        <taxon>Dikarya</taxon>
        <taxon>Ascomycota</taxon>
        <taxon>Pezizomycotina</taxon>
        <taxon>Eurotiomycetes</taxon>
        <taxon>Eurotiomycetidae</taxon>
        <taxon>Onygenales</taxon>
        <taxon>Ajellomycetaceae</taxon>
        <taxon>Paracoccidioides</taxon>
    </lineage>
</organism>
<protein>
    <submittedName>
        <fullName evidence="1">Uncharacterized protein</fullName>
    </submittedName>
</protein>
<proteinExistence type="predicted"/>
<evidence type="ECO:0000313" key="2">
    <source>
        <dbReference type="Proteomes" id="UP000002059"/>
    </source>
</evidence>
<sequence length="93" mass="10173">MLTTTEYYGPQACWMYPPEKVSTPSQSVDTGNPPCSSTRVHFLVIVNFNVDQIWQSYHNSTLKPADLESVAGAALILLPEQGTKIVSSRSSAL</sequence>
<dbReference type="EMBL" id="KN293993">
    <property type="protein sequence ID" value="KGQ02058.1"/>
    <property type="molecule type" value="Genomic_DNA"/>
</dbReference>
<dbReference type="AlphaFoldDB" id="A0A0A2V3J6"/>
<dbReference type="VEuPathDB" id="FungiDB:PAAG_11239"/>
<gene>
    <name evidence="1" type="ORF">PAAG_11239</name>
</gene>
<dbReference type="KEGG" id="pbl:PAAG_11239"/>
<reference evidence="1 2" key="1">
    <citation type="journal article" date="2011" name="PLoS Genet.">
        <title>Comparative genomic analysis of human fungal pathogens causing paracoccidioidomycosis.</title>
        <authorList>
            <person name="Desjardins C.A."/>
            <person name="Champion M.D."/>
            <person name="Holder J.W."/>
            <person name="Muszewska A."/>
            <person name="Goldberg J."/>
            <person name="Bailao A.M."/>
            <person name="Brigido M.M."/>
            <person name="Ferreira M.E."/>
            <person name="Garcia A.M."/>
            <person name="Grynberg M."/>
            <person name="Gujja S."/>
            <person name="Heiman D.I."/>
            <person name="Henn M.R."/>
            <person name="Kodira C.D."/>
            <person name="Leon-Narvaez H."/>
            <person name="Longo L.V."/>
            <person name="Ma L.J."/>
            <person name="Malavazi I."/>
            <person name="Matsuo A.L."/>
            <person name="Morais F.V."/>
            <person name="Pereira M."/>
            <person name="Rodriguez-Brito S."/>
            <person name="Sakthikumar S."/>
            <person name="Salem-Izacc S.M."/>
            <person name="Sykes S.M."/>
            <person name="Teixeira M.M."/>
            <person name="Vallejo M.C."/>
            <person name="Walter M.E."/>
            <person name="Yandava C."/>
            <person name="Young S."/>
            <person name="Zeng Q."/>
            <person name="Zucker J."/>
            <person name="Felipe M.S."/>
            <person name="Goldman G.H."/>
            <person name="Haas B.J."/>
            <person name="McEwen J.G."/>
            <person name="Nino-Vega G."/>
            <person name="Puccia R."/>
            <person name="San-Blas G."/>
            <person name="Soares C.M."/>
            <person name="Birren B.W."/>
            <person name="Cuomo C.A."/>
        </authorList>
    </citation>
    <scope>NUCLEOTIDE SEQUENCE [LARGE SCALE GENOMIC DNA]</scope>
    <source>
        <strain evidence="2">ATCC MYA-826 / Pb01</strain>
    </source>
</reference>
<dbReference type="RefSeq" id="XP_015703527.1">
    <property type="nucleotide sequence ID" value="XM_015846920.1"/>
</dbReference>